<proteinExistence type="predicted"/>
<keyword evidence="3" id="KW-1185">Reference proteome</keyword>
<evidence type="ECO:0000313" key="3">
    <source>
        <dbReference type="Proteomes" id="UP000028878"/>
    </source>
</evidence>
<sequence>MTSTQRKSAKTREKELTLAIYRIERGRSHTKAMKLSVSAVAREAGVTPALIHNHYPAVAEVIRTKLAKSSRQQRDLKQSQLKEALERNRQLRQHLSDAEERIAKLASINEVLLLKNKTLRATAADRRVVLLR</sequence>
<dbReference type="EMBL" id="CCAE010000013">
    <property type="protein sequence ID" value="CDN87619.1"/>
    <property type="molecule type" value="Genomic_DNA"/>
</dbReference>
<dbReference type="AlphaFoldDB" id="A0A1L1PIP4"/>
<keyword evidence="1" id="KW-0175">Coiled coil</keyword>
<accession>A0A1L1PIP4</accession>
<organism evidence="2 3">
    <name type="scientific">Hydrogenophaga intermedia</name>
    <dbReference type="NCBI Taxonomy" id="65786"/>
    <lineage>
        <taxon>Bacteria</taxon>
        <taxon>Pseudomonadati</taxon>
        <taxon>Pseudomonadota</taxon>
        <taxon>Betaproteobacteria</taxon>
        <taxon>Burkholderiales</taxon>
        <taxon>Comamonadaceae</taxon>
        <taxon>Hydrogenophaga</taxon>
    </lineage>
</organism>
<dbReference type="Proteomes" id="UP000028878">
    <property type="component" value="Unassembled WGS sequence"/>
</dbReference>
<protein>
    <submittedName>
        <fullName evidence="2">TetR family transcriptional regulator-like protein</fullName>
    </submittedName>
</protein>
<reference evidence="3" key="2">
    <citation type="submission" date="2014-11" db="EMBL/GenBank/DDBJ databases">
        <title>Draft genome sequence of Hydrogenophaga intermedia S1.</title>
        <authorList>
            <person name="Gan H.M."/>
            <person name="Chew T.H."/>
            <person name="Stolz A."/>
        </authorList>
    </citation>
    <scope>NUCLEOTIDE SEQUENCE [LARGE SCALE GENOMIC DNA]</scope>
    <source>
        <strain evidence="3">S1</strain>
    </source>
</reference>
<evidence type="ECO:0000256" key="1">
    <source>
        <dbReference type="SAM" id="Coils"/>
    </source>
</evidence>
<feature type="coiled-coil region" evidence="1">
    <location>
        <begin position="67"/>
        <end position="108"/>
    </location>
</feature>
<reference evidence="3" key="1">
    <citation type="submission" date="2014-02" db="EMBL/GenBank/DDBJ databases">
        <authorList>
            <person name="Gan H."/>
        </authorList>
    </citation>
    <scope>NUCLEOTIDE SEQUENCE [LARGE SCALE GENOMIC DNA]</scope>
    <source>
        <strain evidence="3">S1</strain>
    </source>
</reference>
<dbReference type="RefSeq" id="WP_009519436.1">
    <property type="nucleotide sequence ID" value="NZ_CCAE010000013.1"/>
</dbReference>
<gene>
    <name evidence="2" type="ORF">BN948_02044</name>
</gene>
<name>A0A1L1PIP4_HYDIT</name>
<dbReference type="Gene3D" id="1.10.357.10">
    <property type="entry name" value="Tetracycline Repressor, domain 2"/>
    <property type="match status" value="1"/>
</dbReference>
<evidence type="ECO:0000313" key="2">
    <source>
        <dbReference type="EMBL" id="CDN87619.1"/>
    </source>
</evidence>